<dbReference type="EMBL" id="MU251268">
    <property type="protein sequence ID" value="KAG9251447.1"/>
    <property type="molecule type" value="Genomic_DNA"/>
</dbReference>
<dbReference type="GeneID" id="70289659"/>
<name>A0A9P7ZGW2_9HYPO</name>
<gene>
    <name evidence="1" type="ORF">F5Z01DRAFT_281551</name>
</gene>
<sequence>MTILAQLWLATGSSGSMPGKLRSVQAPQNSLLACSPASWLVLPALLLYLPRREEQGPSLPLDAALDRDDVNVAALGCVP</sequence>
<dbReference type="AlphaFoldDB" id="A0A9P7ZGW2"/>
<dbReference type="RefSeq" id="XP_046115371.1">
    <property type="nucleotide sequence ID" value="XM_046258756.1"/>
</dbReference>
<proteinExistence type="predicted"/>
<organism evidence="1 2">
    <name type="scientific">Emericellopsis atlantica</name>
    <dbReference type="NCBI Taxonomy" id="2614577"/>
    <lineage>
        <taxon>Eukaryota</taxon>
        <taxon>Fungi</taxon>
        <taxon>Dikarya</taxon>
        <taxon>Ascomycota</taxon>
        <taxon>Pezizomycotina</taxon>
        <taxon>Sordariomycetes</taxon>
        <taxon>Hypocreomycetidae</taxon>
        <taxon>Hypocreales</taxon>
        <taxon>Bionectriaceae</taxon>
        <taxon>Emericellopsis</taxon>
    </lineage>
</organism>
<reference evidence="1" key="1">
    <citation type="journal article" date="2021" name="IMA Fungus">
        <title>Genomic characterization of three marine fungi, including Emericellopsis atlantica sp. nov. with signatures of a generalist lifestyle and marine biomass degradation.</title>
        <authorList>
            <person name="Hagestad O.C."/>
            <person name="Hou L."/>
            <person name="Andersen J.H."/>
            <person name="Hansen E.H."/>
            <person name="Altermark B."/>
            <person name="Li C."/>
            <person name="Kuhnert E."/>
            <person name="Cox R.J."/>
            <person name="Crous P.W."/>
            <person name="Spatafora J.W."/>
            <person name="Lail K."/>
            <person name="Amirebrahimi M."/>
            <person name="Lipzen A."/>
            <person name="Pangilinan J."/>
            <person name="Andreopoulos W."/>
            <person name="Hayes R.D."/>
            <person name="Ng V."/>
            <person name="Grigoriev I.V."/>
            <person name="Jackson S.A."/>
            <person name="Sutton T.D.S."/>
            <person name="Dobson A.D.W."/>
            <person name="Rama T."/>
        </authorList>
    </citation>
    <scope>NUCLEOTIDE SEQUENCE</scope>
    <source>
        <strain evidence="1">TS7</strain>
    </source>
</reference>
<evidence type="ECO:0000313" key="2">
    <source>
        <dbReference type="Proteomes" id="UP000887229"/>
    </source>
</evidence>
<keyword evidence="2" id="KW-1185">Reference proteome</keyword>
<accession>A0A9P7ZGW2</accession>
<dbReference type="Proteomes" id="UP000887229">
    <property type="component" value="Unassembled WGS sequence"/>
</dbReference>
<evidence type="ECO:0000313" key="1">
    <source>
        <dbReference type="EMBL" id="KAG9251447.1"/>
    </source>
</evidence>
<comment type="caution">
    <text evidence="1">The sequence shown here is derived from an EMBL/GenBank/DDBJ whole genome shotgun (WGS) entry which is preliminary data.</text>
</comment>
<protein>
    <submittedName>
        <fullName evidence="1">Uncharacterized protein</fullName>
    </submittedName>
</protein>